<sequence>MNSPQHSGAEETRLVAERTVDASPATVFSLLTDPSKHHLTEPTDWVRGSLEADPAPITEVGRVFGMDMFHVDAGGHYEMYNQVITLEAERAIAWKPSQYGADGTLASGGWVWRYDLAATPAGTRVQLMFDWSETPPQLAGELGFPPFATEFLDRSLAALAHAVETVPK</sequence>
<evidence type="ECO:0000313" key="1">
    <source>
        <dbReference type="EMBL" id="MBP2380929.1"/>
    </source>
</evidence>
<dbReference type="RefSeq" id="WP_209899650.1">
    <property type="nucleotide sequence ID" value="NZ_BAAAJW010000004.1"/>
</dbReference>
<dbReference type="Gene3D" id="3.30.530.20">
    <property type="match status" value="1"/>
</dbReference>
<dbReference type="InterPro" id="IPR019587">
    <property type="entry name" value="Polyketide_cyclase/dehydratase"/>
</dbReference>
<dbReference type="InterPro" id="IPR023393">
    <property type="entry name" value="START-like_dom_sf"/>
</dbReference>
<name>A0ABS4WXK1_9MICO</name>
<dbReference type="EMBL" id="JAGIOD010000001">
    <property type="protein sequence ID" value="MBP2380929.1"/>
    <property type="molecule type" value="Genomic_DNA"/>
</dbReference>
<comment type="caution">
    <text evidence="1">The sequence shown here is derived from an EMBL/GenBank/DDBJ whole genome shotgun (WGS) entry which is preliminary data.</text>
</comment>
<dbReference type="Proteomes" id="UP001519290">
    <property type="component" value="Unassembled WGS sequence"/>
</dbReference>
<gene>
    <name evidence="1" type="ORF">JOF43_000886</name>
</gene>
<evidence type="ECO:0000313" key="2">
    <source>
        <dbReference type="Proteomes" id="UP001519290"/>
    </source>
</evidence>
<proteinExistence type="predicted"/>
<evidence type="ECO:0008006" key="3">
    <source>
        <dbReference type="Google" id="ProtNLM"/>
    </source>
</evidence>
<organism evidence="1 2">
    <name type="scientific">Brachybacterium sacelli</name>
    <dbReference type="NCBI Taxonomy" id="173364"/>
    <lineage>
        <taxon>Bacteria</taxon>
        <taxon>Bacillati</taxon>
        <taxon>Actinomycetota</taxon>
        <taxon>Actinomycetes</taxon>
        <taxon>Micrococcales</taxon>
        <taxon>Dermabacteraceae</taxon>
        <taxon>Brachybacterium</taxon>
    </lineage>
</organism>
<protein>
    <recommendedName>
        <fullName evidence="3">ATPase</fullName>
    </recommendedName>
</protein>
<keyword evidence="2" id="KW-1185">Reference proteome</keyword>
<dbReference type="Pfam" id="PF10604">
    <property type="entry name" value="Polyketide_cyc2"/>
    <property type="match status" value="1"/>
</dbReference>
<accession>A0ABS4WXK1</accession>
<reference evidence="1 2" key="1">
    <citation type="submission" date="2021-03" db="EMBL/GenBank/DDBJ databases">
        <title>Sequencing the genomes of 1000 actinobacteria strains.</title>
        <authorList>
            <person name="Klenk H.-P."/>
        </authorList>
    </citation>
    <scope>NUCLEOTIDE SEQUENCE [LARGE SCALE GENOMIC DNA]</scope>
    <source>
        <strain evidence="1 2">DSM 14566</strain>
    </source>
</reference>
<dbReference type="SUPFAM" id="SSF55961">
    <property type="entry name" value="Bet v1-like"/>
    <property type="match status" value="1"/>
</dbReference>